<sequence length="532" mass="60939">MRRVTFQAVLIIMTFVVLSGCGFNGSALFAEEPELLGSLDDLELTVEAEGKKTLLNVTEQEIYGGTDQTYLWRLHSGEASVHLEVTVRDFSDGETMVFARMINRGNQPAKAVLHVTSEEGQPDSRLLYPDADFERDHDPTLGYDETSFPVGIWSFQAGDHVLADLMIGRNHLSKELVHLYEDGAKSVLRELTAERNPLTYSATGLEIELLSDGEDLSEFWMMVSNERLFKAESHFDEWQGYSREHYKRVNKWYTRDGAYRKLPWSIQPFTEQGFGRNLGTMQEDEALRRYRETGERYFRTLVFNSLADLMAYRSAGEPVWKTEYTSTWLKDQWGTRAPFADTRHNESIGLFLLETSILFDDPDLLNESRQYGRFLLEQRVSGNVIDVGEGHTFIADYDGVFDDGVTHASLNHILSEMNYLLMSYLHGADAAFKELAMDMKEAVVYTAPDWIRDNGDLWYQINPDLTYEGNDYPQLTLSDLLTSQILLQELGYERNDAFDELIDSKMAYLTEEGIGFSDEIHDLLDDLSDLKR</sequence>
<proteinExistence type="predicted"/>
<dbReference type="eggNOG" id="ENOG502Z9GI">
    <property type="taxonomic scope" value="Bacteria"/>
</dbReference>
<dbReference type="STRING" id="439292.Bsel_0868"/>
<dbReference type="OrthoDB" id="1736525at2"/>
<protein>
    <recommendedName>
        <fullName evidence="3">D-glucuronyl C5-epimerase C-terminal domain-containing protein</fullName>
    </recommendedName>
</protein>
<reference evidence="1" key="1">
    <citation type="submission" date="2009-10" db="EMBL/GenBank/DDBJ databases">
        <title>Complete sequence of Bacillus selenitireducens MLS10.</title>
        <authorList>
            <consortium name="US DOE Joint Genome Institute"/>
            <person name="Lucas S."/>
            <person name="Copeland A."/>
            <person name="Lapidus A."/>
            <person name="Glavina del Rio T."/>
            <person name="Dalin E."/>
            <person name="Tice H."/>
            <person name="Bruce D."/>
            <person name="Goodwin L."/>
            <person name="Pitluck S."/>
            <person name="Sims D."/>
            <person name="Brettin T."/>
            <person name="Detter J.C."/>
            <person name="Han C."/>
            <person name="Larimer F."/>
            <person name="Land M."/>
            <person name="Hauser L."/>
            <person name="Kyrpides N."/>
            <person name="Ovchinnikova G."/>
            <person name="Stolz J."/>
        </authorList>
    </citation>
    <scope>NUCLEOTIDE SEQUENCE [LARGE SCALE GENOMIC DNA]</scope>
    <source>
        <strain evidence="1">MLS10</strain>
    </source>
</reference>
<evidence type="ECO:0000313" key="2">
    <source>
        <dbReference type="Proteomes" id="UP000000271"/>
    </source>
</evidence>
<dbReference type="KEGG" id="bse:Bsel_0868"/>
<dbReference type="Proteomes" id="UP000000271">
    <property type="component" value="Chromosome"/>
</dbReference>
<dbReference type="PROSITE" id="PS51257">
    <property type="entry name" value="PROKAR_LIPOPROTEIN"/>
    <property type="match status" value="1"/>
</dbReference>
<gene>
    <name evidence="1" type="ordered locus">Bsel_0868</name>
</gene>
<organism evidence="1 2">
    <name type="scientific">Bacillus selenitireducens (strain ATCC 700615 / DSM 15326 / MLS10)</name>
    <dbReference type="NCBI Taxonomy" id="439292"/>
    <lineage>
        <taxon>Bacteria</taxon>
        <taxon>Bacillati</taxon>
        <taxon>Bacillota</taxon>
        <taxon>Bacilli</taxon>
        <taxon>Bacillales</taxon>
        <taxon>Bacillaceae</taxon>
        <taxon>Salisediminibacterium</taxon>
    </lineage>
</organism>
<dbReference type="EMBL" id="CP001791">
    <property type="protein sequence ID" value="ADH98392.1"/>
    <property type="molecule type" value="Genomic_DNA"/>
</dbReference>
<evidence type="ECO:0000313" key="1">
    <source>
        <dbReference type="EMBL" id="ADH98392.1"/>
    </source>
</evidence>
<dbReference type="AlphaFoldDB" id="D6XZL8"/>
<accession>D6XZL8</accession>
<name>D6XZL8_BACIE</name>
<dbReference type="RefSeq" id="WP_013171817.1">
    <property type="nucleotide sequence ID" value="NC_014219.1"/>
</dbReference>
<evidence type="ECO:0008006" key="3">
    <source>
        <dbReference type="Google" id="ProtNLM"/>
    </source>
</evidence>
<keyword evidence="2" id="KW-1185">Reference proteome</keyword>
<dbReference type="HOGENOM" id="CLU_511593_0_0_9"/>